<evidence type="ECO:0000256" key="3">
    <source>
        <dbReference type="ARBA" id="ARBA00022553"/>
    </source>
</evidence>
<comment type="caution">
    <text evidence="11">The sequence shown here is derived from an EMBL/GenBank/DDBJ whole genome shotgun (WGS) entry which is preliminary data.</text>
</comment>
<accession>A0A920CDK0</accession>
<evidence type="ECO:0000313" key="11">
    <source>
        <dbReference type="EMBL" id="GIO35951.1"/>
    </source>
</evidence>
<evidence type="ECO:0000313" key="12">
    <source>
        <dbReference type="Proteomes" id="UP000681162"/>
    </source>
</evidence>
<gene>
    <name evidence="11" type="ORF">J41TS12_08120</name>
</gene>
<evidence type="ECO:0000256" key="4">
    <source>
        <dbReference type="ARBA" id="ARBA00023012"/>
    </source>
</evidence>
<evidence type="ECO:0000256" key="7">
    <source>
        <dbReference type="ARBA" id="ARBA00023163"/>
    </source>
</evidence>
<dbReference type="GO" id="GO:0043565">
    <property type="term" value="F:sequence-specific DNA binding"/>
    <property type="evidence" value="ECO:0007669"/>
    <property type="project" value="InterPro"/>
</dbReference>
<organism evidence="11 12">
    <name type="scientific">Paenibacillus antibioticophila</name>
    <dbReference type="NCBI Taxonomy" id="1274374"/>
    <lineage>
        <taxon>Bacteria</taxon>
        <taxon>Bacillati</taxon>
        <taxon>Bacillota</taxon>
        <taxon>Bacilli</taxon>
        <taxon>Bacillales</taxon>
        <taxon>Paenibacillaceae</taxon>
        <taxon>Paenibacillus</taxon>
    </lineage>
</organism>
<proteinExistence type="predicted"/>
<dbReference type="GO" id="GO:0005737">
    <property type="term" value="C:cytoplasm"/>
    <property type="evidence" value="ECO:0007669"/>
    <property type="project" value="UniProtKB-SubCell"/>
</dbReference>
<dbReference type="InterPro" id="IPR009057">
    <property type="entry name" value="Homeodomain-like_sf"/>
</dbReference>
<evidence type="ECO:0000256" key="8">
    <source>
        <dbReference type="PROSITE-ProRule" id="PRU00169"/>
    </source>
</evidence>
<dbReference type="Gene3D" id="1.10.10.60">
    <property type="entry name" value="Homeodomain-like"/>
    <property type="match status" value="2"/>
</dbReference>
<dbReference type="InterPro" id="IPR001789">
    <property type="entry name" value="Sig_transdc_resp-reg_receiver"/>
</dbReference>
<dbReference type="GO" id="GO:0003700">
    <property type="term" value="F:DNA-binding transcription factor activity"/>
    <property type="evidence" value="ECO:0007669"/>
    <property type="project" value="InterPro"/>
</dbReference>
<dbReference type="InterPro" id="IPR011006">
    <property type="entry name" value="CheY-like_superfamily"/>
</dbReference>
<dbReference type="SUPFAM" id="SSF52172">
    <property type="entry name" value="CheY-like"/>
    <property type="match status" value="1"/>
</dbReference>
<reference evidence="11 12" key="1">
    <citation type="submission" date="2021-03" db="EMBL/GenBank/DDBJ databases">
        <title>Antimicrobial resistance genes in bacteria isolated from Japanese honey, and their potential for conferring macrolide and lincosamide resistance in the American foulbrood pathogen Paenibacillus larvae.</title>
        <authorList>
            <person name="Okamoto M."/>
            <person name="Kumagai M."/>
            <person name="Kanamori H."/>
            <person name="Takamatsu D."/>
        </authorList>
    </citation>
    <scope>NUCLEOTIDE SEQUENCE [LARGE SCALE GENOMIC DNA]</scope>
    <source>
        <strain evidence="11 12">J41TS12</strain>
    </source>
</reference>
<feature type="modified residue" description="4-aspartylphosphate" evidence="8">
    <location>
        <position position="55"/>
    </location>
</feature>
<dbReference type="PANTHER" id="PTHR42713:SF3">
    <property type="entry name" value="TRANSCRIPTIONAL REGULATORY PROTEIN HPTR"/>
    <property type="match status" value="1"/>
</dbReference>
<dbReference type="Gene3D" id="3.40.50.2300">
    <property type="match status" value="1"/>
</dbReference>
<evidence type="ECO:0000259" key="9">
    <source>
        <dbReference type="PROSITE" id="PS01124"/>
    </source>
</evidence>
<keyword evidence="5" id="KW-0805">Transcription regulation</keyword>
<feature type="domain" description="HTH araC/xylS-type" evidence="9">
    <location>
        <begin position="409"/>
        <end position="507"/>
    </location>
</feature>
<dbReference type="EMBL" id="BORR01000002">
    <property type="protein sequence ID" value="GIO35951.1"/>
    <property type="molecule type" value="Genomic_DNA"/>
</dbReference>
<dbReference type="PROSITE" id="PS50110">
    <property type="entry name" value="RESPONSE_REGULATORY"/>
    <property type="match status" value="1"/>
</dbReference>
<keyword evidence="12" id="KW-1185">Reference proteome</keyword>
<evidence type="ECO:0000256" key="2">
    <source>
        <dbReference type="ARBA" id="ARBA00022490"/>
    </source>
</evidence>
<dbReference type="GO" id="GO:0000160">
    <property type="term" value="P:phosphorelay signal transduction system"/>
    <property type="evidence" value="ECO:0007669"/>
    <property type="project" value="UniProtKB-KW"/>
</dbReference>
<dbReference type="PROSITE" id="PS01124">
    <property type="entry name" value="HTH_ARAC_FAMILY_2"/>
    <property type="match status" value="1"/>
</dbReference>
<dbReference type="InterPro" id="IPR051552">
    <property type="entry name" value="HptR"/>
</dbReference>
<keyword evidence="4" id="KW-0902">Two-component regulatory system</keyword>
<feature type="domain" description="Response regulatory" evidence="10">
    <location>
        <begin position="3"/>
        <end position="120"/>
    </location>
</feature>
<dbReference type="AlphaFoldDB" id="A0A920CDK0"/>
<dbReference type="Pfam" id="PF00072">
    <property type="entry name" value="Response_reg"/>
    <property type="match status" value="1"/>
</dbReference>
<dbReference type="PRINTS" id="PR00032">
    <property type="entry name" value="HTHARAC"/>
</dbReference>
<dbReference type="InterPro" id="IPR018062">
    <property type="entry name" value="HTH_AraC-typ_CS"/>
</dbReference>
<dbReference type="InterPro" id="IPR018060">
    <property type="entry name" value="HTH_AraC"/>
</dbReference>
<dbReference type="Pfam" id="PF12833">
    <property type="entry name" value="HTH_18"/>
    <property type="match status" value="1"/>
</dbReference>
<keyword evidence="3 8" id="KW-0597">Phosphoprotein</keyword>
<protein>
    <submittedName>
        <fullName evidence="11">DNA-binding response regulator</fullName>
    </submittedName>
</protein>
<keyword evidence="2" id="KW-0963">Cytoplasm</keyword>
<comment type="subcellular location">
    <subcellularLocation>
        <location evidence="1">Cytoplasm</location>
    </subcellularLocation>
</comment>
<dbReference type="SUPFAM" id="SSF46689">
    <property type="entry name" value="Homeodomain-like"/>
    <property type="match status" value="1"/>
</dbReference>
<evidence type="ECO:0000256" key="5">
    <source>
        <dbReference type="ARBA" id="ARBA00023015"/>
    </source>
</evidence>
<keyword evidence="6 11" id="KW-0238">DNA-binding</keyword>
<dbReference type="SMART" id="SM00448">
    <property type="entry name" value="REC"/>
    <property type="match status" value="1"/>
</dbReference>
<dbReference type="CDD" id="cd17536">
    <property type="entry name" value="REC_YesN-like"/>
    <property type="match status" value="1"/>
</dbReference>
<keyword evidence="7" id="KW-0804">Transcription</keyword>
<dbReference type="Proteomes" id="UP000681162">
    <property type="component" value="Unassembled WGS sequence"/>
</dbReference>
<evidence type="ECO:0000256" key="6">
    <source>
        <dbReference type="ARBA" id="ARBA00023125"/>
    </source>
</evidence>
<dbReference type="RefSeq" id="WP_212938321.1">
    <property type="nucleotide sequence ID" value="NZ_BORR01000002.1"/>
</dbReference>
<dbReference type="PANTHER" id="PTHR42713">
    <property type="entry name" value="HISTIDINE KINASE-RELATED"/>
    <property type="match status" value="1"/>
</dbReference>
<evidence type="ECO:0000259" key="10">
    <source>
        <dbReference type="PROSITE" id="PS50110"/>
    </source>
</evidence>
<dbReference type="SMART" id="SM00342">
    <property type="entry name" value="HTH_ARAC"/>
    <property type="match status" value="1"/>
</dbReference>
<dbReference type="PROSITE" id="PS00041">
    <property type="entry name" value="HTH_ARAC_FAMILY_1"/>
    <property type="match status" value="1"/>
</dbReference>
<sequence length="508" mass="58856">MYKVLLVDDEKFILDGLSNLIKWGELGLEIVGMARGGRKALEFLVVNEVDILITDISMPGMNGLELIRKARQDHSGLKVIILSGYNEFDYLKEGMSLGIENYLLKPVDVSELMHTLVTLIEKLETSRSSYDYTNDIHIIRNNTLHRWMTGQIAASEWKERCGLLQLGRICRYRLAAVIRKGDYADRVYDELVKATGDNHPLIYRDLVDDVAIIYQADNRDQLSNDAQSHLRELLSTAEQVEGNQIRIGLGQAEETEASPSHSYDEAKKALEYFLLFPDERIIRYEMLNLSKGTVRWGSDIRWENYIQLLHARNTAELTETILEDFSRLQQQEGMPPGNLWRIAAEITIRLKLAVQEVRPVEPELLEKFSDHLELLHNTVEWGELMEALGQIAQLSVDLLQTPNYSPVIQQVLKLVNDTYTENWTLMQLGDRFHIHPVYLGQLFRKETGENFAGYMNRYRIEQAKRMLRETNLKIHQVARDVGYWEVAYFNRQFRRYVGVSPMEYKTLV</sequence>
<dbReference type="InterPro" id="IPR020449">
    <property type="entry name" value="Tscrpt_reg_AraC-type_HTH"/>
</dbReference>
<evidence type="ECO:0000256" key="1">
    <source>
        <dbReference type="ARBA" id="ARBA00004496"/>
    </source>
</evidence>
<name>A0A920CDK0_9BACL</name>